<dbReference type="EMBL" id="GL377593">
    <property type="protein sequence ID" value="EFJ23413.1"/>
    <property type="molecule type" value="Genomic_DNA"/>
</dbReference>
<dbReference type="eggNOG" id="KOG4197">
    <property type="taxonomic scope" value="Eukaryota"/>
</dbReference>
<feature type="repeat" description="PPR" evidence="3">
    <location>
        <begin position="75"/>
        <end position="105"/>
    </location>
</feature>
<dbReference type="Pfam" id="PF13041">
    <property type="entry name" value="PPR_2"/>
    <property type="match status" value="4"/>
</dbReference>
<dbReference type="InterPro" id="IPR011717">
    <property type="entry name" value="TPR-4"/>
</dbReference>
<evidence type="ECO:0000256" key="2">
    <source>
        <dbReference type="ARBA" id="ARBA00061659"/>
    </source>
</evidence>
<evidence type="ECO:0000256" key="1">
    <source>
        <dbReference type="ARBA" id="ARBA00022737"/>
    </source>
</evidence>
<sequence length="590" mass="64964">MQQKNVYSWSMMIGAYAQNGRRNEAFLLFERMESEGIRPNAVTCLHVLGACSCQNELPFGKKVHAYISASEFKWDISLQTSLVNMYAKCGNLEGARKVFNRLERKDVISWSTMISAYNQSGRHSEAIEIYRLMESETSVEPNAVTFVGVIGACTGCGDVIRGRQVHGRLVSLGLETDVAVGSALVQLYVKCGNLEDAKKAFDRVEKRDVLCWNFMLSAYSERGSPQQVIEAYDAMDVEPNAVTYTNVLIACSAMEDLAQGQKVHSRIVSSGLETDMTMETSLLSLYIKCRSLKSACQVFEAMGKKDTDVVTDTALLNMYAACGNLEAAKRVFGSRRDERRDVVFWTAMIASYAQAGRGEEALALYKTMLSEEIKPNSVTYTSVLSACSSLGNILEGRKIHSSLEGKAEELDVAVQNSLLSLYARCGSLRDAWSCFAKIHNRDVFSWTGMVAAFAHHGHSARALELVREMELCGVSPDAVTFQSVLHACSHEGSLERGWASFVSMAVDYAVEPSKDHYLCMVDLLARAGRLAEAREVIQFVGLERESMGWMMLLGASRTHSNLAMGVEAAQCVAPEDGLAMCPLLCSVYVL</sequence>
<reference evidence="4 5" key="1">
    <citation type="journal article" date="2011" name="Science">
        <title>The Selaginella genome identifies genetic changes associated with the evolution of vascular plants.</title>
        <authorList>
            <person name="Banks J.A."/>
            <person name="Nishiyama T."/>
            <person name="Hasebe M."/>
            <person name="Bowman J.L."/>
            <person name="Gribskov M."/>
            <person name="dePamphilis C."/>
            <person name="Albert V.A."/>
            <person name="Aono N."/>
            <person name="Aoyama T."/>
            <person name="Ambrose B.A."/>
            <person name="Ashton N.W."/>
            <person name="Axtell M.J."/>
            <person name="Barker E."/>
            <person name="Barker M.S."/>
            <person name="Bennetzen J.L."/>
            <person name="Bonawitz N.D."/>
            <person name="Chapple C."/>
            <person name="Cheng C."/>
            <person name="Correa L.G."/>
            <person name="Dacre M."/>
            <person name="DeBarry J."/>
            <person name="Dreyer I."/>
            <person name="Elias M."/>
            <person name="Engstrom E.M."/>
            <person name="Estelle M."/>
            <person name="Feng L."/>
            <person name="Finet C."/>
            <person name="Floyd S.K."/>
            <person name="Frommer W.B."/>
            <person name="Fujita T."/>
            <person name="Gramzow L."/>
            <person name="Gutensohn M."/>
            <person name="Harholt J."/>
            <person name="Hattori M."/>
            <person name="Heyl A."/>
            <person name="Hirai T."/>
            <person name="Hiwatashi Y."/>
            <person name="Ishikawa M."/>
            <person name="Iwata M."/>
            <person name="Karol K.G."/>
            <person name="Koehler B."/>
            <person name="Kolukisaoglu U."/>
            <person name="Kubo M."/>
            <person name="Kurata T."/>
            <person name="Lalonde S."/>
            <person name="Li K."/>
            <person name="Li Y."/>
            <person name="Litt A."/>
            <person name="Lyons E."/>
            <person name="Manning G."/>
            <person name="Maruyama T."/>
            <person name="Michael T.P."/>
            <person name="Mikami K."/>
            <person name="Miyazaki S."/>
            <person name="Morinaga S."/>
            <person name="Murata T."/>
            <person name="Mueller-Roeber B."/>
            <person name="Nelson D.R."/>
            <person name="Obara M."/>
            <person name="Oguri Y."/>
            <person name="Olmstead R.G."/>
            <person name="Onodera N."/>
            <person name="Petersen B.L."/>
            <person name="Pils B."/>
            <person name="Prigge M."/>
            <person name="Rensing S.A."/>
            <person name="Riano-Pachon D.M."/>
            <person name="Roberts A.W."/>
            <person name="Sato Y."/>
            <person name="Scheller H.V."/>
            <person name="Schulz B."/>
            <person name="Schulz C."/>
            <person name="Shakirov E.V."/>
            <person name="Shibagaki N."/>
            <person name="Shinohara N."/>
            <person name="Shippen D.E."/>
            <person name="Soerensen I."/>
            <person name="Sotooka R."/>
            <person name="Sugimoto N."/>
            <person name="Sugita M."/>
            <person name="Sumikawa N."/>
            <person name="Tanurdzic M."/>
            <person name="Theissen G."/>
            <person name="Ulvskov P."/>
            <person name="Wakazuki S."/>
            <person name="Weng J.K."/>
            <person name="Willats W.W."/>
            <person name="Wipf D."/>
            <person name="Wolf P.G."/>
            <person name="Yang L."/>
            <person name="Zimmer A.D."/>
            <person name="Zhu Q."/>
            <person name="Mitros T."/>
            <person name="Hellsten U."/>
            <person name="Loque D."/>
            <person name="Otillar R."/>
            <person name="Salamov A."/>
            <person name="Schmutz J."/>
            <person name="Shapiro H."/>
            <person name="Lindquist E."/>
            <person name="Lucas S."/>
            <person name="Rokhsar D."/>
            <person name="Grigoriev I.V."/>
        </authorList>
    </citation>
    <scope>NUCLEOTIDE SEQUENCE [LARGE SCALE GENOMIC DNA]</scope>
</reference>
<dbReference type="GO" id="GO:0009451">
    <property type="term" value="P:RNA modification"/>
    <property type="evidence" value="ECO:0000318"/>
    <property type="project" value="GO_Central"/>
</dbReference>
<dbReference type="PANTHER" id="PTHR47926">
    <property type="entry name" value="PENTATRICOPEPTIDE REPEAT-CONTAINING PROTEIN"/>
    <property type="match status" value="1"/>
</dbReference>
<accession>D8RXC4</accession>
<dbReference type="SUPFAM" id="SSF48452">
    <property type="entry name" value="TPR-like"/>
    <property type="match status" value="1"/>
</dbReference>
<organism evidence="5">
    <name type="scientific">Selaginella moellendorffii</name>
    <name type="common">Spikemoss</name>
    <dbReference type="NCBI Taxonomy" id="88036"/>
    <lineage>
        <taxon>Eukaryota</taxon>
        <taxon>Viridiplantae</taxon>
        <taxon>Streptophyta</taxon>
        <taxon>Embryophyta</taxon>
        <taxon>Tracheophyta</taxon>
        <taxon>Lycopodiopsida</taxon>
        <taxon>Selaginellales</taxon>
        <taxon>Selaginellaceae</taxon>
        <taxon>Selaginella</taxon>
    </lineage>
</organism>
<name>D8RXC4_SELML</name>
<dbReference type="InterPro" id="IPR002885">
    <property type="entry name" value="PPR_rpt"/>
</dbReference>
<feature type="repeat" description="PPR" evidence="3">
    <location>
        <begin position="341"/>
        <end position="375"/>
    </location>
</feature>
<dbReference type="FunCoup" id="D8RXC4">
    <property type="interactions" value="46"/>
</dbReference>
<dbReference type="AlphaFoldDB" id="D8RXC4"/>
<dbReference type="Gramene" id="EFJ23413">
    <property type="protein sequence ID" value="EFJ23413"/>
    <property type="gene ID" value="SELMODRAFT_150748"/>
</dbReference>
<dbReference type="GO" id="GO:0003723">
    <property type="term" value="F:RNA binding"/>
    <property type="evidence" value="ECO:0007669"/>
    <property type="project" value="InterPro"/>
</dbReference>
<dbReference type="FunFam" id="1.25.40.10:FF:000205">
    <property type="entry name" value="Pentatricopeptide repeat-containing protein, mitochondrial"/>
    <property type="match status" value="1"/>
</dbReference>
<comment type="similarity">
    <text evidence="2">Belongs to the PPR family. PCMP-E subfamily.</text>
</comment>
<dbReference type="InterPro" id="IPR046960">
    <property type="entry name" value="PPR_At4g14850-like_plant"/>
</dbReference>
<evidence type="ECO:0008006" key="6">
    <source>
        <dbReference type="Google" id="ProtNLM"/>
    </source>
</evidence>
<feature type="repeat" description="PPR" evidence="3">
    <location>
        <begin position="442"/>
        <end position="476"/>
    </location>
</feature>
<evidence type="ECO:0000313" key="5">
    <source>
        <dbReference type="Proteomes" id="UP000001514"/>
    </source>
</evidence>
<protein>
    <recommendedName>
        <fullName evidence="6">Pentacotripeptide-repeat region of PRORP domain-containing protein</fullName>
    </recommendedName>
</protein>
<dbReference type="InParanoid" id="D8RXC4"/>
<proteinExistence type="inferred from homology"/>
<feature type="repeat" description="PPR" evidence="3">
    <location>
        <begin position="106"/>
        <end position="136"/>
    </location>
</feature>
<dbReference type="STRING" id="88036.D8RXC4"/>
<dbReference type="PANTHER" id="PTHR47926:SF533">
    <property type="entry name" value="DYW DOMAIN-CONTAINING PROTEIN"/>
    <property type="match status" value="1"/>
</dbReference>
<dbReference type="Pfam" id="PF07721">
    <property type="entry name" value="TPR_4"/>
    <property type="match status" value="1"/>
</dbReference>
<dbReference type="OMA" id="KGHEICL"/>
<dbReference type="HOGENOM" id="CLU_002706_0_1_1"/>
<keyword evidence="5" id="KW-1185">Reference proteome</keyword>
<gene>
    <name evidence="4" type="ORF">SELMODRAFT_150748</name>
</gene>
<dbReference type="FunFam" id="1.25.40.10:FF:000031">
    <property type="entry name" value="Pentatricopeptide repeat-containing protein mitochondrial"/>
    <property type="match status" value="2"/>
</dbReference>
<evidence type="ECO:0000313" key="4">
    <source>
        <dbReference type="EMBL" id="EFJ23413.1"/>
    </source>
</evidence>
<keyword evidence="1" id="KW-0677">Repeat</keyword>
<feature type="repeat" description="PPR" evidence="3">
    <location>
        <begin position="5"/>
        <end position="39"/>
    </location>
</feature>
<evidence type="ECO:0000256" key="3">
    <source>
        <dbReference type="PROSITE-ProRule" id="PRU00708"/>
    </source>
</evidence>
<dbReference type="KEGG" id="smo:SELMODRAFT_150748"/>
<dbReference type="Gene3D" id="1.25.40.10">
    <property type="entry name" value="Tetratricopeptide repeat domain"/>
    <property type="match status" value="3"/>
</dbReference>
<dbReference type="PROSITE" id="PS51375">
    <property type="entry name" value="PPR"/>
    <property type="match status" value="5"/>
</dbReference>
<dbReference type="GO" id="GO:0005739">
    <property type="term" value="C:mitochondrion"/>
    <property type="evidence" value="ECO:0007669"/>
    <property type="project" value="UniProtKB-ARBA"/>
</dbReference>
<dbReference type="FunFam" id="1.25.40.10:FF:000158">
    <property type="entry name" value="pentatricopeptide repeat-containing protein At2g33680"/>
    <property type="match status" value="1"/>
</dbReference>
<dbReference type="Pfam" id="PF01535">
    <property type="entry name" value="PPR"/>
    <property type="match status" value="3"/>
</dbReference>
<dbReference type="NCBIfam" id="TIGR00756">
    <property type="entry name" value="PPR"/>
    <property type="match status" value="5"/>
</dbReference>
<dbReference type="GO" id="GO:0042802">
    <property type="term" value="F:identical protein binding"/>
    <property type="evidence" value="ECO:0007669"/>
    <property type="project" value="InterPro"/>
</dbReference>
<dbReference type="Proteomes" id="UP000001514">
    <property type="component" value="Unassembled WGS sequence"/>
</dbReference>
<dbReference type="GO" id="GO:0048731">
    <property type="term" value="P:system development"/>
    <property type="evidence" value="ECO:0007669"/>
    <property type="project" value="UniProtKB-ARBA"/>
</dbReference>
<dbReference type="InterPro" id="IPR011990">
    <property type="entry name" value="TPR-like_helical_dom_sf"/>
</dbReference>